<reference evidence="1" key="1">
    <citation type="submission" date="2021-06" db="EMBL/GenBank/DDBJ databases">
        <authorList>
            <person name="Kallberg Y."/>
            <person name="Tangrot J."/>
            <person name="Rosling A."/>
        </authorList>
    </citation>
    <scope>NUCLEOTIDE SEQUENCE</scope>
    <source>
        <strain evidence="1">CL356</strain>
    </source>
</reference>
<proteinExistence type="predicted"/>
<keyword evidence="2" id="KW-1185">Reference proteome</keyword>
<organism evidence="1 2">
    <name type="scientific">Acaulospora colombiana</name>
    <dbReference type="NCBI Taxonomy" id="27376"/>
    <lineage>
        <taxon>Eukaryota</taxon>
        <taxon>Fungi</taxon>
        <taxon>Fungi incertae sedis</taxon>
        <taxon>Mucoromycota</taxon>
        <taxon>Glomeromycotina</taxon>
        <taxon>Glomeromycetes</taxon>
        <taxon>Diversisporales</taxon>
        <taxon>Acaulosporaceae</taxon>
        <taxon>Acaulospora</taxon>
    </lineage>
</organism>
<feature type="non-terminal residue" evidence="1">
    <location>
        <position position="159"/>
    </location>
</feature>
<evidence type="ECO:0000313" key="2">
    <source>
        <dbReference type="Proteomes" id="UP000789525"/>
    </source>
</evidence>
<accession>A0ACA9PXG1</accession>
<sequence>MLSVNNQRRPLVDTNVTPSVGITRPSTEQDSPASNSNSLSASPTLTGYGTHNGPYSTLEARSCSSSASSVLSLGGLSITDIQSEQKSSHSSSFQQDTTDASLTPTSVDSPTNAAASSLTRRVHIAGHAHDRSRSASIDGEIEHSAWSLEKVLQWLEDNA</sequence>
<evidence type="ECO:0000313" key="1">
    <source>
        <dbReference type="EMBL" id="CAG8724552.1"/>
    </source>
</evidence>
<name>A0ACA9PXG1_9GLOM</name>
<protein>
    <submittedName>
        <fullName evidence="1">3464_t:CDS:1</fullName>
    </submittedName>
</protein>
<dbReference type="Proteomes" id="UP000789525">
    <property type="component" value="Unassembled WGS sequence"/>
</dbReference>
<comment type="caution">
    <text evidence="1">The sequence shown here is derived from an EMBL/GenBank/DDBJ whole genome shotgun (WGS) entry which is preliminary data.</text>
</comment>
<gene>
    <name evidence="1" type="ORF">ACOLOM_LOCUS11296</name>
</gene>
<dbReference type="EMBL" id="CAJVPT010040093">
    <property type="protein sequence ID" value="CAG8724552.1"/>
    <property type="molecule type" value="Genomic_DNA"/>
</dbReference>